<dbReference type="Gene3D" id="3.40.630.10">
    <property type="entry name" value="Zn peptidases"/>
    <property type="match status" value="1"/>
</dbReference>
<evidence type="ECO:0000313" key="2">
    <source>
        <dbReference type="Proteomes" id="UP000694845"/>
    </source>
</evidence>
<keyword evidence="1" id="KW-0812">Transmembrane</keyword>
<keyword evidence="1" id="KW-0472">Membrane</keyword>
<dbReference type="Pfam" id="PF05450">
    <property type="entry name" value="Nicastrin"/>
    <property type="match status" value="1"/>
</dbReference>
<dbReference type="OrthoDB" id="755951at2759"/>
<dbReference type="SUPFAM" id="SSF53187">
    <property type="entry name" value="Zn-dependent exopeptidases"/>
    <property type="match status" value="1"/>
</dbReference>
<keyword evidence="2" id="KW-1185">Reference proteome</keyword>
<evidence type="ECO:0000256" key="1">
    <source>
        <dbReference type="SAM" id="Phobius"/>
    </source>
</evidence>
<dbReference type="GeneID" id="110990783"/>
<organism evidence="2 3">
    <name type="scientific">Acanthaster planci</name>
    <name type="common">Crown-of-thorns starfish</name>
    <dbReference type="NCBI Taxonomy" id="133434"/>
    <lineage>
        <taxon>Eukaryota</taxon>
        <taxon>Metazoa</taxon>
        <taxon>Echinodermata</taxon>
        <taxon>Eleutherozoa</taxon>
        <taxon>Asterozoa</taxon>
        <taxon>Asteroidea</taxon>
        <taxon>Valvatacea</taxon>
        <taxon>Valvatida</taxon>
        <taxon>Acanthasteridae</taxon>
        <taxon>Acanthaster</taxon>
    </lineage>
</organism>
<name>A0A8B8A1F4_ACAPL</name>
<feature type="transmembrane region" description="Helical" evidence="1">
    <location>
        <begin position="37"/>
        <end position="59"/>
    </location>
</feature>
<dbReference type="AlphaFoldDB" id="A0A8B8A1F4"/>
<keyword evidence="1" id="KW-1133">Transmembrane helix</keyword>
<dbReference type="RefSeq" id="XP_022111578.1">
    <property type="nucleotide sequence ID" value="XM_022255886.1"/>
</dbReference>
<dbReference type="GO" id="GO:0007220">
    <property type="term" value="P:Notch receptor processing"/>
    <property type="evidence" value="ECO:0007669"/>
    <property type="project" value="TreeGrafter"/>
</dbReference>
<proteinExistence type="predicted"/>
<dbReference type="PANTHER" id="PTHR21092:SF0">
    <property type="entry name" value="NICASTRIN"/>
    <property type="match status" value="1"/>
</dbReference>
<protein>
    <submittedName>
        <fullName evidence="3">Nicastrin-like</fullName>
    </submittedName>
</protein>
<evidence type="ECO:0000313" key="3">
    <source>
        <dbReference type="RefSeq" id="XP_022111578.1"/>
    </source>
</evidence>
<sequence length="421" mass="47222">MNTIYDIIKNKEEITFVGSKIEIDLKNSFQEILLITIHYPFLILALTFHVSALFCDPLGDHNVWVTLKPTSKTKPLKKKSLIVAAAQIDSFSLFYNVQPERGAEHAASSYITLLAVAQVLGALNATVKQEMTDIMFVFFQGESYDYIGSSRMVYDMRNGSFPYTPDASKTQPAFVKLEDIGYFLELKQLALVKNGTVYAHIDPITYEDSSTKIQVDHLLESLQDSSSGTNITIKKPSNLQPVPPASFQQFLRSGVKVPGIVLADHEKQYRNKYYNSRFDSPELIKIDKDDISGVSLAAVELSKIATTVARALYRLARPNETDAESISVNASIIHEMFHCFLVNTSCPLFHSIVSQKESDGLSKALPDAFVGVYISSDQRFFVKIIKRLLGYFTGNLTWIEHKDDDSDANKNQCQDNENNQV</sequence>
<dbReference type="GO" id="GO:0005886">
    <property type="term" value="C:plasma membrane"/>
    <property type="evidence" value="ECO:0007669"/>
    <property type="project" value="TreeGrafter"/>
</dbReference>
<dbReference type="Proteomes" id="UP000694845">
    <property type="component" value="Unplaced"/>
</dbReference>
<accession>A0A8B8A1F4</accession>
<dbReference type="InterPro" id="IPR008710">
    <property type="entry name" value="Nicastrin"/>
</dbReference>
<dbReference type="PANTHER" id="PTHR21092">
    <property type="entry name" value="NICASTRIN"/>
    <property type="match status" value="1"/>
</dbReference>
<reference evidence="3" key="1">
    <citation type="submission" date="2025-08" db="UniProtKB">
        <authorList>
            <consortium name="RefSeq"/>
        </authorList>
    </citation>
    <scope>IDENTIFICATION</scope>
</reference>
<dbReference type="KEGG" id="aplc:110990783"/>
<dbReference type="GO" id="GO:0016485">
    <property type="term" value="P:protein processing"/>
    <property type="evidence" value="ECO:0007669"/>
    <property type="project" value="InterPro"/>
</dbReference>
<gene>
    <name evidence="3" type="primary">LOC110990783</name>
</gene>